<dbReference type="Pfam" id="PF00565">
    <property type="entry name" value="SNase"/>
    <property type="match status" value="1"/>
</dbReference>
<dbReference type="PROSITE" id="PS50830">
    <property type="entry name" value="TNASE_3"/>
    <property type="match status" value="1"/>
</dbReference>
<dbReference type="GO" id="GO:0003676">
    <property type="term" value="F:nucleic acid binding"/>
    <property type="evidence" value="ECO:0007669"/>
    <property type="project" value="InterPro"/>
</dbReference>
<evidence type="ECO:0000313" key="4">
    <source>
        <dbReference type="Proteomes" id="UP000070250"/>
    </source>
</evidence>
<evidence type="ECO:0000259" key="2">
    <source>
        <dbReference type="PROSITE" id="PS50830"/>
    </source>
</evidence>
<dbReference type="InterPro" id="IPR016071">
    <property type="entry name" value="Staphylococal_nuclease_OB-fold"/>
</dbReference>
<keyword evidence="1" id="KW-0812">Transmembrane</keyword>
<evidence type="ECO:0000313" key="3">
    <source>
        <dbReference type="EMBL" id="AMN45912.1"/>
    </source>
</evidence>
<dbReference type="SUPFAM" id="SSF50199">
    <property type="entry name" value="Staphylococcal nuclease"/>
    <property type="match status" value="1"/>
</dbReference>
<keyword evidence="4" id="KW-1185">Reference proteome</keyword>
<dbReference type="KEGG" id="sdf:ACG33_02055"/>
<dbReference type="GO" id="GO:0004518">
    <property type="term" value="F:nuclease activity"/>
    <property type="evidence" value="ECO:0007669"/>
    <property type="project" value="InterPro"/>
</dbReference>
<dbReference type="Gene3D" id="2.40.50.90">
    <property type="match status" value="1"/>
</dbReference>
<protein>
    <recommendedName>
        <fullName evidence="2">TNase-like domain-containing protein</fullName>
    </recommendedName>
</protein>
<dbReference type="AlphaFoldDB" id="A0A127F647"/>
<feature type="domain" description="TNase-like" evidence="2">
    <location>
        <begin position="71"/>
        <end position="193"/>
    </location>
</feature>
<dbReference type="STRING" id="465721.ACG33_02055"/>
<dbReference type="PANTHER" id="PTHR12302">
    <property type="entry name" value="EBNA2 BINDING PROTEIN P100"/>
    <property type="match status" value="1"/>
</dbReference>
<keyword evidence="1" id="KW-0472">Membrane</keyword>
<dbReference type="InterPro" id="IPR002071">
    <property type="entry name" value="Thermonucl_AS"/>
</dbReference>
<organism evidence="3 4">
    <name type="scientific">Steroidobacter denitrificans</name>
    <dbReference type="NCBI Taxonomy" id="465721"/>
    <lineage>
        <taxon>Bacteria</taxon>
        <taxon>Pseudomonadati</taxon>
        <taxon>Pseudomonadota</taxon>
        <taxon>Gammaproteobacteria</taxon>
        <taxon>Steroidobacterales</taxon>
        <taxon>Steroidobacteraceae</taxon>
        <taxon>Steroidobacter</taxon>
    </lineage>
</organism>
<dbReference type="InterPro" id="IPR035437">
    <property type="entry name" value="SNase_OB-fold_sf"/>
</dbReference>
<dbReference type="Proteomes" id="UP000070250">
    <property type="component" value="Chromosome"/>
</dbReference>
<evidence type="ECO:0000256" key="1">
    <source>
        <dbReference type="SAM" id="Phobius"/>
    </source>
</evidence>
<gene>
    <name evidence="3" type="ORF">ACG33_02055</name>
</gene>
<dbReference type="PROSITE" id="PS01123">
    <property type="entry name" value="TNASE_1"/>
    <property type="match status" value="1"/>
</dbReference>
<dbReference type="EMBL" id="CP011971">
    <property type="protein sequence ID" value="AMN45912.1"/>
    <property type="molecule type" value="Genomic_DNA"/>
</dbReference>
<dbReference type="OrthoDB" id="9805504at2"/>
<accession>A0A127F647</accession>
<dbReference type="PANTHER" id="PTHR12302:SF26">
    <property type="entry name" value="BLR1266 PROTEIN"/>
    <property type="match status" value="1"/>
</dbReference>
<keyword evidence="1" id="KW-1133">Transmembrane helix</keyword>
<name>A0A127F647_STEDE</name>
<sequence length="241" mass="26754">MPVRAGIVSASSIRSGYGILRRSSAGGGFMNGVVHGTFLRWDALFRVCVINACLIMAVCLTPVWVAAQQAVFLRGTVMRVIDGDTLMVRLESGPIRVRLHAMDAPEMNQPGGPEAKQALIALVQGRTVELQPVEQDRYERLIAVVHMEVLEINREMIRQGHAWAYRRYMSRSAPDYCTDEARARNAGLGLWKSPQREASSASAAAPAYIAPWEWRRRKRLAALSDYRHESVANCVAAIGRH</sequence>
<proteinExistence type="predicted"/>
<reference evidence="3 4" key="1">
    <citation type="submission" date="2015-06" db="EMBL/GenBank/DDBJ databases">
        <title>A Comprehensive Approach to Explore the Metabolic and Phylogenetic Diversity of Bacterial Steroid Degradation in the Environment: Testosterone as an Example.</title>
        <authorList>
            <person name="Yang F.-C."/>
            <person name="Chen Y.-L."/>
            <person name="Yu C.-P."/>
            <person name="Tang S.-L."/>
            <person name="Wang P.-H."/>
            <person name="Ismail W."/>
            <person name="Wang C.-H."/>
            <person name="Yang C.-Y."/>
            <person name="Chiang Y.-R."/>
        </authorList>
    </citation>
    <scope>NUCLEOTIDE SEQUENCE [LARGE SCALE GENOMIC DNA]</scope>
    <source>
        <strain evidence="3 4">DSM 18526</strain>
    </source>
</reference>
<dbReference type="SMART" id="SM00318">
    <property type="entry name" value="SNc"/>
    <property type="match status" value="1"/>
</dbReference>
<feature type="transmembrane region" description="Helical" evidence="1">
    <location>
        <begin position="43"/>
        <end position="65"/>
    </location>
</feature>